<keyword evidence="1" id="KW-0175">Coiled coil</keyword>
<feature type="compositionally biased region" description="Polar residues" evidence="2">
    <location>
        <begin position="220"/>
        <end position="233"/>
    </location>
</feature>
<dbReference type="AlphaFoldDB" id="A0A026WSW6"/>
<accession>A0A026WSW6</accession>
<feature type="compositionally biased region" description="Low complexity" evidence="2">
    <location>
        <begin position="243"/>
        <end position="253"/>
    </location>
</feature>
<dbReference type="Gene3D" id="1.10.10.60">
    <property type="entry name" value="Homeodomain-like"/>
    <property type="match status" value="1"/>
</dbReference>
<feature type="domain" description="Myb/SANT-like DNA-binding" evidence="3">
    <location>
        <begin position="121"/>
        <end position="208"/>
    </location>
</feature>
<dbReference type="PANTHER" id="PTHR47595:SF1">
    <property type="entry name" value="MYB_SANT-LIKE DNA-BINDING DOMAIN-CONTAINING PROTEIN"/>
    <property type="match status" value="1"/>
</dbReference>
<gene>
    <name evidence="4" type="ORF">X777_01548</name>
</gene>
<protein>
    <recommendedName>
        <fullName evidence="3">Myb/SANT-like DNA-binding domain-containing protein</fullName>
    </recommendedName>
</protein>
<dbReference type="Pfam" id="PF13837">
    <property type="entry name" value="Myb_DNA-bind_4"/>
    <property type="match status" value="1"/>
</dbReference>
<feature type="region of interest" description="Disordered" evidence="2">
    <location>
        <begin position="217"/>
        <end position="254"/>
    </location>
</feature>
<evidence type="ECO:0000313" key="5">
    <source>
        <dbReference type="Proteomes" id="UP000053097"/>
    </source>
</evidence>
<dbReference type="OMA" id="FRWPHEA"/>
<dbReference type="InterPro" id="IPR044822">
    <property type="entry name" value="Myb_DNA-bind_4"/>
</dbReference>
<name>A0A026WSW6_OOCBI</name>
<dbReference type="PANTHER" id="PTHR47595">
    <property type="entry name" value="HEAT SHOCK 70 KDA PROTEIN 14"/>
    <property type="match status" value="1"/>
</dbReference>
<dbReference type="Proteomes" id="UP000053097">
    <property type="component" value="Unassembled WGS sequence"/>
</dbReference>
<dbReference type="OrthoDB" id="7538052at2759"/>
<proteinExistence type="predicted"/>
<evidence type="ECO:0000259" key="3">
    <source>
        <dbReference type="Pfam" id="PF13837"/>
    </source>
</evidence>
<keyword evidence="5" id="KW-1185">Reference proteome</keyword>
<evidence type="ECO:0000256" key="1">
    <source>
        <dbReference type="SAM" id="Coils"/>
    </source>
</evidence>
<reference evidence="4 5" key="1">
    <citation type="journal article" date="2014" name="Curr. Biol.">
        <title>The genome of the clonal raider ant Cerapachys biroi.</title>
        <authorList>
            <person name="Oxley P.R."/>
            <person name="Ji L."/>
            <person name="Fetter-Pruneda I."/>
            <person name="McKenzie S.K."/>
            <person name="Li C."/>
            <person name="Hu H."/>
            <person name="Zhang G."/>
            <person name="Kronauer D.J."/>
        </authorList>
    </citation>
    <scope>NUCLEOTIDE SEQUENCE [LARGE SCALE GENOMIC DNA]</scope>
</reference>
<dbReference type="EMBL" id="KK107131">
    <property type="protein sequence ID" value="EZA58184.1"/>
    <property type="molecule type" value="Genomic_DNA"/>
</dbReference>
<evidence type="ECO:0000313" key="4">
    <source>
        <dbReference type="EMBL" id="EZA58184.1"/>
    </source>
</evidence>
<organism evidence="4 5">
    <name type="scientific">Ooceraea biroi</name>
    <name type="common">Clonal raider ant</name>
    <name type="synonym">Cerapachys biroi</name>
    <dbReference type="NCBI Taxonomy" id="2015173"/>
    <lineage>
        <taxon>Eukaryota</taxon>
        <taxon>Metazoa</taxon>
        <taxon>Ecdysozoa</taxon>
        <taxon>Arthropoda</taxon>
        <taxon>Hexapoda</taxon>
        <taxon>Insecta</taxon>
        <taxon>Pterygota</taxon>
        <taxon>Neoptera</taxon>
        <taxon>Endopterygota</taxon>
        <taxon>Hymenoptera</taxon>
        <taxon>Apocrita</taxon>
        <taxon>Aculeata</taxon>
        <taxon>Formicoidea</taxon>
        <taxon>Formicidae</taxon>
        <taxon>Dorylinae</taxon>
        <taxon>Ooceraea</taxon>
    </lineage>
</organism>
<feature type="coiled-coil region" evidence="1">
    <location>
        <begin position="71"/>
        <end position="99"/>
    </location>
</feature>
<sequence>MSKIKLLDDNTGNIYTIEVSEEDAVKASQDMLFATQLLENFKAQSCEESVTEAEYLSAEGDMYSTDEVIQEETMQEEIMQEEEMQEEEMQEEVLQEEAIQEETMQEEVILSDSSQEKDSFRWPHEAILLLLRIYRQHEDKIISRKMSMKKFWMMVASKLVAKNYNVTSSQCKSKMAGLKNTYRNVRDYNSKYGNNGRTWPYFDTMDELFRDKPWAIPSPTLDNNNPTSSSYHENSIDKKRNGSSPSKPESPSKQLRDCILLDKVLAIAKESITKRRKMHEEAMARQDKLLDILEKLMKK</sequence>
<evidence type="ECO:0000256" key="2">
    <source>
        <dbReference type="SAM" id="MobiDB-lite"/>
    </source>
</evidence>